<comment type="caution">
    <text evidence="1">The sequence shown here is derived from an EMBL/GenBank/DDBJ whole genome shotgun (WGS) entry which is preliminary data.</text>
</comment>
<evidence type="ECO:0000313" key="1">
    <source>
        <dbReference type="EMBL" id="KKL72493.1"/>
    </source>
</evidence>
<organism evidence="1">
    <name type="scientific">marine sediment metagenome</name>
    <dbReference type="NCBI Taxonomy" id="412755"/>
    <lineage>
        <taxon>unclassified sequences</taxon>
        <taxon>metagenomes</taxon>
        <taxon>ecological metagenomes</taxon>
    </lineage>
</organism>
<sequence length="149" mass="17142">MASICSKHQEADPDCDICKADIRDLLPNYDRKSAEAKAAGSIRCSKCDFEYYLTTHDCPLCGHRYNHIGWVIDKMDKVYGKHSRDPARIPGILEEIRKIWEKDPDMRLGQLIVNATNKEGDPPCPSIFYIEDDKLVEKIHEFEQKYLPG</sequence>
<dbReference type="EMBL" id="LAZR01025257">
    <property type="protein sequence ID" value="KKL72493.1"/>
    <property type="molecule type" value="Genomic_DNA"/>
</dbReference>
<proteinExistence type="predicted"/>
<gene>
    <name evidence="1" type="ORF">LCGC14_2084390</name>
</gene>
<name>A0A0F9EEH8_9ZZZZ</name>
<accession>A0A0F9EEH8</accession>
<protein>
    <submittedName>
        <fullName evidence="1">Uncharacterized protein</fullName>
    </submittedName>
</protein>
<dbReference type="AlphaFoldDB" id="A0A0F9EEH8"/>
<reference evidence="1" key="1">
    <citation type="journal article" date="2015" name="Nature">
        <title>Complex archaea that bridge the gap between prokaryotes and eukaryotes.</title>
        <authorList>
            <person name="Spang A."/>
            <person name="Saw J.H."/>
            <person name="Jorgensen S.L."/>
            <person name="Zaremba-Niedzwiedzka K."/>
            <person name="Martijn J."/>
            <person name="Lind A.E."/>
            <person name="van Eijk R."/>
            <person name="Schleper C."/>
            <person name="Guy L."/>
            <person name="Ettema T.J."/>
        </authorList>
    </citation>
    <scope>NUCLEOTIDE SEQUENCE</scope>
</reference>